<dbReference type="PANTHER" id="PTHR48051:SF35">
    <property type="entry name" value="LEUCINE-RICH REPEAT-CONTAINING PROTEIN 27"/>
    <property type="match status" value="1"/>
</dbReference>
<accession>A0AAD1WPK6</accession>
<evidence type="ECO:0000313" key="3">
    <source>
        <dbReference type="EMBL" id="CAH2322859.1"/>
    </source>
</evidence>
<organism evidence="3 4">
    <name type="scientific">Pelobates cultripes</name>
    <name type="common">Western spadefoot toad</name>
    <dbReference type="NCBI Taxonomy" id="61616"/>
    <lineage>
        <taxon>Eukaryota</taxon>
        <taxon>Metazoa</taxon>
        <taxon>Chordata</taxon>
        <taxon>Craniata</taxon>
        <taxon>Vertebrata</taxon>
        <taxon>Euteleostomi</taxon>
        <taxon>Amphibia</taxon>
        <taxon>Batrachia</taxon>
        <taxon>Anura</taxon>
        <taxon>Pelobatoidea</taxon>
        <taxon>Pelobatidae</taxon>
        <taxon>Pelobates</taxon>
    </lineage>
</organism>
<evidence type="ECO:0000256" key="1">
    <source>
        <dbReference type="ARBA" id="ARBA00022614"/>
    </source>
</evidence>
<name>A0AAD1WPK6_PELCU</name>
<dbReference type="PROSITE" id="PS51450">
    <property type="entry name" value="LRR"/>
    <property type="match status" value="2"/>
</dbReference>
<dbReference type="PANTHER" id="PTHR48051">
    <property type="match status" value="1"/>
</dbReference>
<dbReference type="SUPFAM" id="SSF52058">
    <property type="entry name" value="L domain-like"/>
    <property type="match status" value="1"/>
</dbReference>
<dbReference type="Gene3D" id="3.80.10.10">
    <property type="entry name" value="Ribonuclease Inhibitor"/>
    <property type="match status" value="1"/>
</dbReference>
<gene>
    <name evidence="3" type="ORF">PECUL_23A023189</name>
</gene>
<dbReference type="GO" id="GO:0005737">
    <property type="term" value="C:cytoplasm"/>
    <property type="evidence" value="ECO:0007669"/>
    <property type="project" value="TreeGrafter"/>
</dbReference>
<keyword evidence="2" id="KW-0677">Repeat</keyword>
<reference evidence="3" key="1">
    <citation type="submission" date="2022-03" db="EMBL/GenBank/DDBJ databases">
        <authorList>
            <person name="Alioto T."/>
            <person name="Alioto T."/>
            <person name="Gomez Garrido J."/>
        </authorList>
    </citation>
    <scope>NUCLEOTIDE SEQUENCE</scope>
</reference>
<dbReference type="InterPro" id="IPR001611">
    <property type="entry name" value="Leu-rich_rpt"/>
</dbReference>
<protein>
    <submittedName>
        <fullName evidence="3">Leucine-rich repeat-containing 27</fullName>
    </submittedName>
</protein>
<proteinExistence type="predicted"/>
<dbReference type="EMBL" id="OW240922">
    <property type="protein sequence ID" value="CAH2322859.1"/>
    <property type="molecule type" value="Genomic_DNA"/>
</dbReference>
<dbReference type="SMART" id="SM00369">
    <property type="entry name" value="LRR_TYP"/>
    <property type="match status" value="2"/>
</dbReference>
<sequence length="439" mass="50799">MLSIVYIGNNSASEVTRKQALTMKVPVQGLGSYFNKASNNTLDLSKKNLHCLAEDLYKSNRYLQNLHLEGNSLISIPEKLFLQLQHLVWLDLRYNKITSLPQTIGELRYLKYLLLEGNPIKALPVELGDISTLKALNLRHCPLDFPPQDIVQKGIESILLFLQNAKTAVHRPSEVEESKMEFVEKLKLSELKNSVDMSDECESDEERIRFEMLKNRLKQQEMEEIVENLTLGLQAVPHVTREQIRKEKGGFLTKLRYGVPTEGSKALRHAEEKERLAVINQRQKDRETLEEWQKQTKLMKDNVKKKKKKANHKEVPAAIPPYATDLDQNGDNCNMQKTLVSEKQEMNPGVVSAKSLRQLENERASRDHRLEQRIREHIQAMRERRKNPRGTAQEEMEAARKELEMATLLQDEIFQRKHEQETPLEYRFTAFTGDVLPSL</sequence>
<keyword evidence="1" id="KW-0433">Leucine-rich repeat</keyword>
<dbReference type="InterPro" id="IPR003591">
    <property type="entry name" value="Leu-rich_rpt_typical-subtyp"/>
</dbReference>
<dbReference type="Proteomes" id="UP001295444">
    <property type="component" value="Chromosome 11"/>
</dbReference>
<dbReference type="Pfam" id="PF13855">
    <property type="entry name" value="LRR_8"/>
    <property type="match status" value="1"/>
</dbReference>
<evidence type="ECO:0000313" key="4">
    <source>
        <dbReference type="Proteomes" id="UP001295444"/>
    </source>
</evidence>
<keyword evidence="4" id="KW-1185">Reference proteome</keyword>
<dbReference type="InterPro" id="IPR050216">
    <property type="entry name" value="LRR_domain-containing"/>
</dbReference>
<dbReference type="InterPro" id="IPR032675">
    <property type="entry name" value="LRR_dom_sf"/>
</dbReference>
<evidence type="ECO:0000256" key="2">
    <source>
        <dbReference type="ARBA" id="ARBA00022737"/>
    </source>
</evidence>
<dbReference type="AlphaFoldDB" id="A0AAD1WPK6"/>